<dbReference type="Pfam" id="PF07695">
    <property type="entry name" value="7TMR-DISM_7TM"/>
    <property type="match status" value="1"/>
</dbReference>
<accession>A0A964TBQ0</accession>
<reference evidence="4" key="1">
    <citation type="submission" date="2020-01" db="EMBL/GenBank/DDBJ databases">
        <title>Muricauda ochracea sp. nov., isolated from a tidal flat of Garorim bay in Korea.</title>
        <authorList>
            <person name="Kim D."/>
            <person name="Yoo Y."/>
            <person name="Kim J.-J."/>
        </authorList>
    </citation>
    <scope>NUCLEOTIDE SEQUENCE</scope>
    <source>
        <strain evidence="4">JGD-17</strain>
    </source>
</reference>
<dbReference type="Proteomes" id="UP000667650">
    <property type="component" value="Unassembled WGS sequence"/>
</dbReference>
<feature type="transmembrane region" description="Helical" evidence="1">
    <location>
        <begin position="385"/>
        <end position="404"/>
    </location>
</feature>
<feature type="domain" description="7TM-DISM receptor extracellular" evidence="3">
    <location>
        <begin position="235"/>
        <end position="430"/>
    </location>
</feature>
<evidence type="ECO:0000259" key="2">
    <source>
        <dbReference type="Pfam" id="PF06580"/>
    </source>
</evidence>
<feature type="transmembrane region" description="Helical" evidence="1">
    <location>
        <begin position="361"/>
        <end position="378"/>
    </location>
</feature>
<proteinExistence type="predicted"/>
<keyword evidence="1" id="KW-1133">Transmembrane helix</keyword>
<keyword evidence="1" id="KW-0472">Membrane</keyword>
<dbReference type="AlphaFoldDB" id="A0A964TBQ0"/>
<dbReference type="EMBL" id="JAAABI010000002">
    <property type="protein sequence ID" value="NAY91932.1"/>
    <property type="molecule type" value="Genomic_DNA"/>
</dbReference>
<keyword evidence="1" id="KW-0812">Transmembrane</keyword>
<feature type="transmembrane region" description="Helical" evidence="1">
    <location>
        <begin position="327"/>
        <end position="349"/>
    </location>
</feature>
<comment type="caution">
    <text evidence="4">The sequence shown here is derived from an EMBL/GenBank/DDBJ whole genome shotgun (WGS) entry which is preliminary data.</text>
</comment>
<gene>
    <name evidence="4" type="ORF">GTQ34_08380</name>
</gene>
<evidence type="ECO:0000313" key="5">
    <source>
        <dbReference type="Proteomes" id="UP000667650"/>
    </source>
</evidence>
<feature type="transmembrane region" description="Helical" evidence="1">
    <location>
        <begin position="43"/>
        <end position="62"/>
    </location>
</feature>
<evidence type="ECO:0008006" key="6">
    <source>
        <dbReference type="Google" id="ProtNLM"/>
    </source>
</evidence>
<dbReference type="InterPro" id="IPR010559">
    <property type="entry name" value="Sig_transdc_His_kin_internal"/>
</dbReference>
<dbReference type="GO" id="GO:0000155">
    <property type="term" value="F:phosphorelay sensor kinase activity"/>
    <property type="evidence" value="ECO:0007669"/>
    <property type="project" value="InterPro"/>
</dbReference>
<protein>
    <recommendedName>
        <fullName evidence="6">7TM diverse intracellular signalling</fullName>
    </recommendedName>
</protein>
<dbReference type="InterPro" id="IPR011623">
    <property type="entry name" value="7TMR_DISM_rcpt_extracell_dom1"/>
</dbReference>
<organism evidence="4 5">
    <name type="scientific">Flagellimonas ochracea</name>
    <dbReference type="NCBI Taxonomy" id="2696472"/>
    <lineage>
        <taxon>Bacteria</taxon>
        <taxon>Pseudomonadati</taxon>
        <taxon>Bacteroidota</taxon>
        <taxon>Flavobacteriia</taxon>
        <taxon>Flavobacteriales</taxon>
        <taxon>Flavobacteriaceae</taxon>
        <taxon>Flagellimonas</taxon>
    </lineage>
</organism>
<feature type="transmembrane region" description="Helical" evidence="1">
    <location>
        <begin position="410"/>
        <end position="429"/>
    </location>
</feature>
<name>A0A964TBQ0_9FLAO</name>
<dbReference type="InterPro" id="IPR050640">
    <property type="entry name" value="Bact_2-comp_sensor_kinase"/>
</dbReference>
<sequence length="657" mass="76335">MFLKIGKHSLAIQTDPTLILNTLQKQIAGFWASPNTTFFIRRFVFFLCGLWVLFGTSIEALAQSIPERKTKKVPFTIFETDNEEINIHDLLKSDELFVSVDQMPKRSDPDKIYWVKLDFLNESDTLRTQDTWYLRSGISFSFAKLLYSDEDKLKEKDFGIFDTSKNKTSSLNFLGIDFQPSNLIEGKYLYLKIRPLRRFSEIDTWSFGYLSEGSHKFYTDYYDFNDLQRWFPPYLFSGACTILFLIFLVIYFNTGKLEFLYYALYIMFSSIYLTWSMIPIPGLRNILYSYDGHWLGMISQVFINLFYVLFIAYYLETKRNYPKLHKFILITFTTLVVVIASHAIAYFFLRKHSLHLHILNLQRYFMTAFALFGMVYLLRKTKDRLTLFIVFGSFAYLCGALLLMVSKNRFYMIGGVSLEIIIFSLGLAYKIKKEYEARLKLQEEVSLKEISALRAQMNPHFIFNSLNSIQHLILTDNKKAALQYLTKFGKLTRQVLDNSIEAQVSLSDEIRLLNSYLELESLRFENGFKYKVEVDENLDTDDIEIPLLLVQPFVENAILHGLLPKKDGEKILRVIFKKNEENVICEVDDSGIGRTASQNLNKIANKERKSHGLKISEKRLQLISSETSGENRIEIVDKYDSEGNAAGTKVIIKIQAA</sequence>
<dbReference type="RefSeq" id="WP_166523327.1">
    <property type="nucleotide sequence ID" value="NZ_JAAABI010000002.1"/>
</dbReference>
<dbReference type="Pfam" id="PF06580">
    <property type="entry name" value="His_kinase"/>
    <property type="match status" value="1"/>
</dbReference>
<feature type="transmembrane region" description="Helical" evidence="1">
    <location>
        <begin position="234"/>
        <end position="252"/>
    </location>
</feature>
<feature type="transmembrane region" description="Helical" evidence="1">
    <location>
        <begin position="292"/>
        <end position="315"/>
    </location>
</feature>
<dbReference type="Gene3D" id="3.30.565.10">
    <property type="entry name" value="Histidine kinase-like ATPase, C-terminal domain"/>
    <property type="match status" value="1"/>
</dbReference>
<keyword evidence="5" id="KW-1185">Reference proteome</keyword>
<feature type="transmembrane region" description="Helical" evidence="1">
    <location>
        <begin position="259"/>
        <end position="280"/>
    </location>
</feature>
<dbReference type="PANTHER" id="PTHR34220:SF7">
    <property type="entry name" value="SENSOR HISTIDINE KINASE YPDA"/>
    <property type="match status" value="1"/>
</dbReference>
<dbReference type="PANTHER" id="PTHR34220">
    <property type="entry name" value="SENSOR HISTIDINE KINASE YPDA"/>
    <property type="match status" value="1"/>
</dbReference>
<dbReference type="SUPFAM" id="SSF55874">
    <property type="entry name" value="ATPase domain of HSP90 chaperone/DNA topoisomerase II/histidine kinase"/>
    <property type="match status" value="1"/>
</dbReference>
<evidence type="ECO:0000256" key="1">
    <source>
        <dbReference type="SAM" id="Phobius"/>
    </source>
</evidence>
<evidence type="ECO:0000313" key="4">
    <source>
        <dbReference type="EMBL" id="NAY91932.1"/>
    </source>
</evidence>
<evidence type="ECO:0000259" key="3">
    <source>
        <dbReference type="Pfam" id="PF07695"/>
    </source>
</evidence>
<dbReference type="GO" id="GO:0016020">
    <property type="term" value="C:membrane"/>
    <property type="evidence" value="ECO:0007669"/>
    <property type="project" value="InterPro"/>
</dbReference>
<feature type="domain" description="Signal transduction histidine kinase internal region" evidence="2">
    <location>
        <begin position="449"/>
        <end position="526"/>
    </location>
</feature>
<dbReference type="InterPro" id="IPR036890">
    <property type="entry name" value="HATPase_C_sf"/>
</dbReference>